<keyword evidence="2" id="KW-0812">Transmembrane</keyword>
<feature type="compositionally biased region" description="Basic and acidic residues" evidence="1">
    <location>
        <begin position="1"/>
        <end position="11"/>
    </location>
</feature>
<organism evidence="3 4">
    <name type="scientific">Micromonospora globbae</name>
    <dbReference type="NCBI Taxonomy" id="1894969"/>
    <lineage>
        <taxon>Bacteria</taxon>
        <taxon>Bacillati</taxon>
        <taxon>Actinomycetota</taxon>
        <taxon>Actinomycetes</taxon>
        <taxon>Micromonosporales</taxon>
        <taxon>Micromonosporaceae</taxon>
        <taxon>Micromonospora</taxon>
    </lineage>
</organism>
<dbReference type="Proteomes" id="UP001432190">
    <property type="component" value="Chromosome"/>
</dbReference>
<evidence type="ECO:0000256" key="2">
    <source>
        <dbReference type="SAM" id="Phobius"/>
    </source>
</evidence>
<dbReference type="RefSeq" id="WP_147427314.1">
    <property type="nucleotide sequence ID" value="NZ_CP108084.1"/>
</dbReference>
<feature type="compositionally biased region" description="Pro residues" evidence="1">
    <location>
        <begin position="255"/>
        <end position="268"/>
    </location>
</feature>
<keyword evidence="4" id="KW-1185">Reference proteome</keyword>
<dbReference type="EMBL" id="CP108084">
    <property type="protein sequence ID" value="WUP52692.1"/>
    <property type="molecule type" value="Genomic_DNA"/>
</dbReference>
<feature type="compositionally biased region" description="Pro residues" evidence="1">
    <location>
        <begin position="127"/>
        <end position="144"/>
    </location>
</feature>
<keyword evidence="2" id="KW-0472">Membrane</keyword>
<sequence length="313" mass="30974">MKTDRMDRRTAEWLLDGPTDAGPADAGPLVLLLGALRAAPRPGEFAGEAAAVAAYRRALAGHPGPVPATEPAGAPSRLWGAVTAITARAGEGRGRLTRTGARVGLVALTVATTGGVALAATGTLPGTRPPAPPPGAPATTPPSAPATGVTPGTPPSTGHAGTDSGVPDAALPGLCRAFRARTGDDPARALDGQAFAALVAAAGGRDRVPGYCDEVLADDVPYGPGRSPHPSQSGRHPSTPSATPPGHARLTASPPTAPPRHASPPATPPERVHPTASAQPAGAVTDGPGNRPDGAPRGDAPRVPADPPSRRGR</sequence>
<evidence type="ECO:0000313" key="4">
    <source>
        <dbReference type="Proteomes" id="UP001432190"/>
    </source>
</evidence>
<name>A0ABZ1SHD5_9ACTN</name>
<feature type="region of interest" description="Disordered" evidence="1">
    <location>
        <begin position="1"/>
        <end position="23"/>
    </location>
</feature>
<gene>
    <name evidence="3" type="ORF">OG994_14765</name>
</gene>
<evidence type="ECO:0000313" key="3">
    <source>
        <dbReference type="EMBL" id="WUP52692.1"/>
    </source>
</evidence>
<feature type="region of interest" description="Disordered" evidence="1">
    <location>
        <begin position="219"/>
        <end position="313"/>
    </location>
</feature>
<evidence type="ECO:0000256" key="1">
    <source>
        <dbReference type="SAM" id="MobiDB-lite"/>
    </source>
</evidence>
<protein>
    <submittedName>
        <fullName evidence="3">Uncharacterized protein</fullName>
    </submittedName>
</protein>
<feature type="region of interest" description="Disordered" evidence="1">
    <location>
        <begin position="120"/>
        <end position="168"/>
    </location>
</feature>
<reference evidence="3" key="1">
    <citation type="submission" date="2022-10" db="EMBL/GenBank/DDBJ databases">
        <title>The complete genomes of actinobacterial strains from the NBC collection.</title>
        <authorList>
            <person name="Joergensen T.S."/>
            <person name="Alvarez Arevalo M."/>
            <person name="Sterndorff E.B."/>
            <person name="Faurdal D."/>
            <person name="Vuksanovic O."/>
            <person name="Mourched A.-S."/>
            <person name="Charusanti P."/>
            <person name="Shaw S."/>
            <person name="Blin K."/>
            <person name="Weber T."/>
        </authorList>
    </citation>
    <scope>NUCLEOTIDE SEQUENCE</scope>
    <source>
        <strain evidence="3">NBC_00256</strain>
    </source>
</reference>
<proteinExistence type="predicted"/>
<accession>A0ABZ1SHD5</accession>
<keyword evidence="2" id="KW-1133">Transmembrane helix</keyword>
<feature type="compositionally biased region" description="Low complexity" evidence="1">
    <location>
        <begin position="145"/>
        <end position="158"/>
    </location>
</feature>
<feature type="transmembrane region" description="Helical" evidence="2">
    <location>
        <begin position="103"/>
        <end position="124"/>
    </location>
</feature>
<feature type="compositionally biased region" description="Polar residues" evidence="1">
    <location>
        <begin position="229"/>
        <end position="241"/>
    </location>
</feature>